<dbReference type="PROSITE" id="PS50851">
    <property type="entry name" value="CHEW"/>
    <property type="match status" value="1"/>
</dbReference>
<reference evidence="2 3" key="1">
    <citation type="submission" date="2023-07" db="EMBL/GenBank/DDBJ databases">
        <title>Sequencing the genomes of 1000 actinobacteria strains.</title>
        <authorList>
            <person name="Klenk H.-P."/>
        </authorList>
    </citation>
    <scope>NUCLEOTIDE SEQUENCE [LARGE SCALE GENOMIC DNA]</scope>
    <source>
        <strain evidence="2 3">DSM 44388</strain>
    </source>
</reference>
<accession>A0ABT9P540</accession>
<dbReference type="Pfam" id="PF01584">
    <property type="entry name" value="CheW"/>
    <property type="match status" value="1"/>
</dbReference>
<gene>
    <name evidence="2" type="ORF">J2S57_003542</name>
</gene>
<organism evidence="2 3">
    <name type="scientific">Kineosporia succinea</name>
    <dbReference type="NCBI Taxonomy" id="84632"/>
    <lineage>
        <taxon>Bacteria</taxon>
        <taxon>Bacillati</taxon>
        <taxon>Actinomycetota</taxon>
        <taxon>Actinomycetes</taxon>
        <taxon>Kineosporiales</taxon>
        <taxon>Kineosporiaceae</taxon>
        <taxon>Kineosporia</taxon>
    </lineage>
</organism>
<feature type="domain" description="CheW-like" evidence="1">
    <location>
        <begin position="37"/>
        <end position="161"/>
    </location>
</feature>
<dbReference type="InterPro" id="IPR036061">
    <property type="entry name" value="CheW-like_dom_sf"/>
</dbReference>
<evidence type="ECO:0000313" key="3">
    <source>
        <dbReference type="Proteomes" id="UP001235712"/>
    </source>
</evidence>
<evidence type="ECO:0000259" key="1">
    <source>
        <dbReference type="PROSITE" id="PS50851"/>
    </source>
</evidence>
<dbReference type="Gene3D" id="2.40.50.180">
    <property type="entry name" value="CheA-289, Domain 4"/>
    <property type="match status" value="1"/>
</dbReference>
<keyword evidence="3" id="KW-1185">Reference proteome</keyword>
<dbReference type="RefSeq" id="WP_307244296.1">
    <property type="nucleotide sequence ID" value="NZ_JAUSQZ010000001.1"/>
</dbReference>
<dbReference type="Proteomes" id="UP001235712">
    <property type="component" value="Unassembled WGS sequence"/>
</dbReference>
<dbReference type="InterPro" id="IPR002545">
    <property type="entry name" value="CheW-lke_dom"/>
</dbReference>
<dbReference type="SUPFAM" id="SSF50341">
    <property type="entry name" value="CheW-like"/>
    <property type="match status" value="1"/>
</dbReference>
<sequence>MSPHRTGLAELAGRAPAMRAEFDTSFAEVPAAVVLDLEDVLAIRLGDEERLITLDEVARVTSRPAITALPTFHPAMIGVVSDRGSLAAVWDLALLLGLPAQSPDWLVVPSAEPGLAITFEHFAGFRRVESARIGDEERLRLADLVRLVRDRAGAQNEGDPR</sequence>
<evidence type="ECO:0000313" key="2">
    <source>
        <dbReference type="EMBL" id="MDP9827793.1"/>
    </source>
</evidence>
<dbReference type="EMBL" id="JAUSQZ010000001">
    <property type="protein sequence ID" value="MDP9827793.1"/>
    <property type="molecule type" value="Genomic_DNA"/>
</dbReference>
<protein>
    <submittedName>
        <fullName evidence="2">Chemotaxis signal transduction protein</fullName>
    </submittedName>
</protein>
<name>A0ABT9P540_9ACTN</name>
<comment type="caution">
    <text evidence="2">The sequence shown here is derived from an EMBL/GenBank/DDBJ whole genome shotgun (WGS) entry which is preliminary data.</text>
</comment>
<proteinExistence type="predicted"/>